<organism evidence="2 3">
    <name type="scientific">Galendromus occidentalis</name>
    <name type="common">western predatory mite</name>
    <dbReference type="NCBI Taxonomy" id="34638"/>
    <lineage>
        <taxon>Eukaryota</taxon>
        <taxon>Metazoa</taxon>
        <taxon>Ecdysozoa</taxon>
        <taxon>Arthropoda</taxon>
        <taxon>Chelicerata</taxon>
        <taxon>Arachnida</taxon>
        <taxon>Acari</taxon>
        <taxon>Parasitiformes</taxon>
        <taxon>Mesostigmata</taxon>
        <taxon>Gamasina</taxon>
        <taxon>Phytoseioidea</taxon>
        <taxon>Phytoseiidae</taxon>
        <taxon>Typhlodrominae</taxon>
        <taxon>Galendromus</taxon>
    </lineage>
</organism>
<dbReference type="KEGG" id="goe:100908028"/>
<dbReference type="GeneID" id="100908028"/>
<reference evidence="3" key="1">
    <citation type="submission" date="2025-08" db="UniProtKB">
        <authorList>
            <consortium name="RefSeq"/>
        </authorList>
    </citation>
    <scope>IDENTIFICATION</scope>
</reference>
<proteinExistence type="predicted"/>
<evidence type="ECO:0000256" key="1">
    <source>
        <dbReference type="SAM" id="SignalP"/>
    </source>
</evidence>
<evidence type="ECO:0000313" key="2">
    <source>
        <dbReference type="Proteomes" id="UP000694867"/>
    </source>
</evidence>
<sequence length="99" mass="10619">MTPYGILILVSCLAAVALSERDCNRIGDHICLPEERCSSHAVNKEIKSCAQGSVCCHSQKNDIDPCKNRAGGECVLEDCAVEALPGSCPSPQKCCVRLR</sequence>
<dbReference type="RefSeq" id="XP_003742732.1">
    <property type="nucleotide sequence ID" value="XM_003742684.1"/>
</dbReference>
<keyword evidence="1" id="KW-0732">Signal</keyword>
<accession>A0AAJ6VXI2</accession>
<dbReference type="Proteomes" id="UP000694867">
    <property type="component" value="Unplaced"/>
</dbReference>
<feature type="chain" id="PRO_5042613700" evidence="1">
    <location>
        <begin position="20"/>
        <end position="99"/>
    </location>
</feature>
<protein>
    <submittedName>
        <fullName evidence="3">Uncharacterized protein LOC100908028</fullName>
    </submittedName>
</protein>
<dbReference type="AlphaFoldDB" id="A0AAJ6VXI2"/>
<feature type="signal peptide" evidence="1">
    <location>
        <begin position="1"/>
        <end position="19"/>
    </location>
</feature>
<gene>
    <name evidence="3" type="primary">LOC100908028</name>
</gene>
<evidence type="ECO:0000313" key="3">
    <source>
        <dbReference type="RefSeq" id="XP_003742732.1"/>
    </source>
</evidence>
<name>A0AAJ6VXI2_9ACAR</name>
<keyword evidence="2" id="KW-1185">Reference proteome</keyword>